<proteinExistence type="predicted"/>
<evidence type="ECO:0008006" key="3">
    <source>
        <dbReference type="Google" id="ProtNLM"/>
    </source>
</evidence>
<dbReference type="Pfam" id="PF06304">
    <property type="entry name" value="DUF1048"/>
    <property type="match status" value="1"/>
</dbReference>
<comment type="caution">
    <text evidence="1">The sequence shown here is derived from an EMBL/GenBank/DDBJ whole genome shotgun (WGS) entry which is preliminary data.</text>
</comment>
<dbReference type="Gene3D" id="1.10.1900.10">
    <property type="entry name" value="c-terminal domain of poly(a) binding protein"/>
    <property type="match status" value="1"/>
</dbReference>
<dbReference type="InterPro" id="IPR008316">
    <property type="entry name" value="UCP029876"/>
</dbReference>
<name>A0ABQ4GCI4_9ACTN</name>
<organism evidence="1 2">
    <name type="scientific">Microbispora corallina</name>
    <dbReference type="NCBI Taxonomy" id="83302"/>
    <lineage>
        <taxon>Bacteria</taxon>
        <taxon>Bacillati</taxon>
        <taxon>Actinomycetota</taxon>
        <taxon>Actinomycetes</taxon>
        <taxon>Streptosporangiales</taxon>
        <taxon>Streptosporangiaceae</taxon>
        <taxon>Microbispora</taxon>
    </lineage>
</organism>
<keyword evidence="2" id="KW-1185">Reference proteome</keyword>
<accession>A0ABQ4GCI4</accession>
<evidence type="ECO:0000313" key="2">
    <source>
        <dbReference type="Proteomes" id="UP000603904"/>
    </source>
</evidence>
<evidence type="ECO:0000313" key="1">
    <source>
        <dbReference type="EMBL" id="GIH44730.1"/>
    </source>
</evidence>
<protein>
    <recommendedName>
        <fullName evidence="3">DUF1048 domain-containing protein</fullName>
    </recommendedName>
</protein>
<dbReference type="Proteomes" id="UP000603904">
    <property type="component" value="Unassembled WGS sequence"/>
</dbReference>
<dbReference type="RefSeq" id="WP_204061705.1">
    <property type="nucleotide sequence ID" value="NZ_BAAAGP010000056.1"/>
</dbReference>
<reference evidence="1 2" key="1">
    <citation type="submission" date="2021-01" db="EMBL/GenBank/DDBJ databases">
        <title>Whole genome shotgun sequence of Microbispora corallina NBRC 16416.</title>
        <authorList>
            <person name="Komaki H."/>
            <person name="Tamura T."/>
        </authorList>
    </citation>
    <scope>NUCLEOTIDE SEQUENCE [LARGE SCALE GENOMIC DNA]</scope>
    <source>
        <strain evidence="1 2">NBRC 16416</strain>
    </source>
</reference>
<sequence>MTTESNEPKSRYLQHLEIITGPLEDKKRWRQYKARVKRLPENYRIAVEALERYLMHFGPADGAGAMAMYDDLAELFEQSAADGTPIRDIFGDDPVEFAEAFMANYPLGQYRARERHRLAGAIERAAGENPEREDRTKR</sequence>
<gene>
    <name evidence="1" type="ORF">Mco01_77300</name>
</gene>
<dbReference type="EMBL" id="BOOC01000071">
    <property type="protein sequence ID" value="GIH44730.1"/>
    <property type="molecule type" value="Genomic_DNA"/>
</dbReference>
<dbReference type="SUPFAM" id="SSF158560">
    <property type="entry name" value="BH3980-like"/>
    <property type="match status" value="1"/>
</dbReference>